<dbReference type="STRING" id="857342.A0A2T3BG78"/>
<evidence type="ECO:0000313" key="6">
    <source>
        <dbReference type="EMBL" id="PSS28382.1"/>
    </source>
</evidence>
<dbReference type="OrthoDB" id="7130006at2759"/>
<evidence type="ECO:0000259" key="5">
    <source>
        <dbReference type="Pfam" id="PF06441"/>
    </source>
</evidence>
<dbReference type="InterPro" id="IPR016292">
    <property type="entry name" value="Epoxide_hydrolase"/>
</dbReference>
<dbReference type="Proteomes" id="UP000241818">
    <property type="component" value="Unassembled WGS sequence"/>
</dbReference>
<sequence>MAPEPYKISVPQAQVDSLKTKLSQAQFPDELEGAQWDLGVPLADVKRLTKTWEDWDWRQTEDKLNQLPQYHTAVQVDGFDQLDIHFVWQKSEVENAIPLLFVHGWPGSFIEVMHILPLLAAPGGPAFHIVAPSLPNYGFSSGVKKRGFAAAQYAETCHKLMLQLGYDQYVTQGGDWGFFITRAIGLLYPQHCKASHINMIGASPPRFSKHPLLAVQHALTPYSAQDKAGFQRTGWFTAEGSGYFMVQATKPQTLAYALTDSPVALLAWIYEKLHDWTDAYPWTDDEILTWVSIYQFSRAGPGAAHRIYYEIQHTKPGPGAVTRQRIIEYIGGVKLGLAYNPKELSVLPKTWARTLGDVVFESDNATGGHFYATERPEWLARDLRTMFGKGGGAYRVIKGKSGYPDDRARL</sequence>
<feature type="active site" description="Proton donor" evidence="4">
    <location>
        <position position="308"/>
    </location>
</feature>
<comment type="similarity">
    <text evidence="1">Belongs to the peptidase S33 family.</text>
</comment>
<feature type="active site" description="Nucleophile" evidence="4">
    <location>
        <position position="175"/>
    </location>
</feature>
<evidence type="ECO:0000256" key="1">
    <source>
        <dbReference type="ARBA" id="ARBA00010088"/>
    </source>
</evidence>
<keyword evidence="3" id="KW-0378">Hydrolase</keyword>
<dbReference type="PANTHER" id="PTHR21661:SF35">
    <property type="entry name" value="EPOXIDE HYDROLASE"/>
    <property type="match status" value="1"/>
</dbReference>
<keyword evidence="2" id="KW-0058">Aromatic hydrocarbons catabolism</keyword>
<dbReference type="GO" id="GO:0004301">
    <property type="term" value="F:epoxide hydrolase activity"/>
    <property type="evidence" value="ECO:0007669"/>
    <property type="project" value="TreeGrafter"/>
</dbReference>
<evidence type="ECO:0000313" key="7">
    <source>
        <dbReference type="Proteomes" id="UP000241818"/>
    </source>
</evidence>
<keyword evidence="7" id="KW-1185">Reference proteome</keyword>
<dbReference type="InterPro" id="IPR029058">
    <property type="entry name" value="AB_hydrolase_fold"/>
</dbReference>
<dbReference type="Gene3D" id="3.40.50.1820">
    <property type="entry name" value="alpha/beta hydrolase"/>
    <property type="match status" value="1"/>
</dbReference>
<dbReference type="PRINTS" id="PR00412">
    <property type="entry name" value="EPOXHYDRLASE"/>
</dbReference>
<dbReference type="PIRSF" id="PIRSF001112">
    <property type="entry name" value="Epoxide_hydrolase"/>
    <property type="match status" value="1"/>
</dbReference>
<name>A0A2T3BG78_AMORE</name>
<dbReference type="SUPFAM" id="SSF53474">
    <property type="entry name" value="alpha/beta-Hydrolases"/>
    <property type="match status" value="1"/>
</dbReference>
<dbReference type="InParanoid" id="A0A2T3BG78"/>
<evidence type="ECO:0000256" key="4">
    <source>
        <dbReference type="PIRSR" id="PIRSR001112-1"/>
    </source>
</evidence>
<evidence type="ECO:0000256" key="3">
    <source>
        <dbReference type="ARBA" id="ARBA00022801"/>
    </source>
</evidence>
<dbReference type="PANTHER" id="PTHR21661">
    <property type="entry name" value="EPOXIDE HYDROLASE 1-RELATED"/>
    <property type="match status" value="1"/>
</dbReference>
<proteinExistence type="inferred from homology"/>
<evidence type="ECO:0000256" key="2">
    <source>
        <dbReference type="ARBA" id="ARBA00022797"/>
    </source>
</evidence>
<dbReference type="GeneID" id="36577140"/>
<reference evidence="6 7" key="1">
    <citation type="journal article" date="2018" name="New Phytol.">
        <title>Comparative genomics and transcriptomics depict ericoid mycorrhizal fungi as versatile saprotrophs and plant mutualists.</title>
        <authorList>
            <person name="Martino E."/>
            <person name="Morin E."/>
            <person name="Grelet G.A."/>
            <person name="Kuo A."/>
            <person name="Kohler A."/>
            <person name="Daghino S."/>
            <person name="Barry K.W."/>
            <person name="Cichocki N."/>
            <person name="Clum A."/>
            <person name="Dockter R.B."/>
            <person name="Hainaut M."/>
            <person name="Kuo R.C."/>
            <person name="LaButti K."/>
            <person name="Lindahl B.D."/>
            <person name="Lindquist E.A."/>
            <person name="Lipzen A."/>
            <person name="Khouja H.R."/>
            <person name="Magnuson J."/>
            <person name="Murat C."/>
            <person name="Ohm R.A."/>
            <person name="Singer S.W."/>
            <person name="Spatafora J.W."/>
            <person name="Wang M."/>
            <person name="Veneault-Fourrey C."/>
            <person name="Henrissat B."/>
            <person name="Grigoriev I.V."/>
            <person name="Martin F.M."/>
            <person name="Perotto S."/>
        </authorList>
    </citation>
    <scope>NUCLEOTIDE SEQUENCE [LARGE SCALE GENOMIC DNA]</scope>
    <source>
        <strain evidence="6 7">ATCC 22711</strain>
    </source>
</reference>
<protein>
    <recommendedName>
        <fullName evidence="5">Epoxide hydrolase N-terminal domain-containing protein</fullName>
    </recommendedName>
</protein>
<feature type="active site" description="Proton acceptor" evidence="4">
    <location>
        <position position="369"/>
    </location>
</feature>
<gene>
    <name evidence="6" type="ORF">M430DRAFT_63506</name>
</gene>
<accession>A0A2T3BG78</accession>
<dbReference type="GO" id="GO:0097176">
    <property type="term" value="P:epoxide metabolic process"/>
    <property type="evidence" value="ECO:0007669"/>
    <property type="project" value="TreeGrafter"/>
</dbReference>
<feature type="domain" description="Epoxide hydrolase N-terminal" evidence="5">
    <location>
        <begin position="4"/>
        <end position="112"/>
    </location>
</feature>
<dbReference type="RefSeq" id="XP_024725907.1">
    <property type="nucleotide sequence ID" value="XM_024869059.1"/>
</dbReference>
<dbReference type="Pfam" id="PF06441">
    <property type="entry name" value="EHN"/>
    <property type="match status" value="1"/>
</dbReference>
<dbReference type="AlphaFoldDB" id="A0A2T3BG78"/>
<dbReference type="InterPro" id="IPR000639">
    <property type="entry name" value="Epox_hydrolase-like"/>
</dbReference>
<organism evidence="6 7">
    <name type="scientific">Amorphotheca resinae ATCC 22711</name>
    <dbReference type="NCBI Taxonomy" id="857342"/>
    <lineage>
        <taxon>Eukaryota</taxon>
        <taxon>Fungi</taxon>
        <taxon>Dikarya</taxon>
        <taxon>Ascomycota</taxon>
        <taxon>Pezizomycotina</taxon>
        <taxon>Leotiomycetes</taxon>
        <taxon>Helotiales</taxon>
        <taxon>Amorphothecaceae</taxon>
        <taxon>Amorphotheca</taxon>
    </lineage>
</organism>
<dbReference type="InterPro" id="IPR010497">
    <property type="entry name" value="Epoxide_hydro_N"/>
</dbReference>
<dbReference type="EMBL" id="KZ679006">
    <property type="protein sequence ID" value="PSS28382.1"/>
    <property type="molecule type" value="Genomic_DNA"/>
</dbReference>